<dbReference type="OrthoDB" id="383195at2157"/>
<gene>
    <name evidence="1" type="ORF">MSSIT_3729</name>
</gene>
<dbReference type="GeneID" id="24862679"/>
<evidence type="ECO:0000313" key="2">
    <source>
        <dbReference type="Proteomes" id="UP000033111"/>
    </source>
</evidence>
<dbReference type="KEGG" id="msw:MSSIT_3729"/>
<dbReference type="Proteomes" id="UP000033111">
    <property type="component" value="Chromosome"/>
</dbReference>
<evidence type="ECO:0000313" key="1">
    <source>
        <dbReference type="EMBL" id="AKB30448.1"/>
    </source>
</evidence>
<proteinExistence type="predicted"/>
<sequence>MHTIDWDNRLIKNMEKSAEELGIASCVKFTEPVTREDNSLWISTADLLVLTCLLKTKAEGKRLYNKE</sequence>
<reference evidence="1 2" key="1">
    <citation type="submission" date="2014-07" db="EMBL/GenBank/DDBJ databases">
        <title>Methanogenic archaea and the global carbon cycle.</title>
        <authorList>
            <person name="Henriksen J.R."/>
            <person name="Luke J."/>
            <person name="Reinhart S."/>
            <person name="Benedict M.N."/>
            <person name="Youngblut N.D."/>
            <person name="Metcalf M.E."/>
            <person name="Whitaker R.J."/>
            <person name="Metcalf W.W."/>
        </authorList>
    </citation>
    <scope>NUCLEOTIDE SEQUENCE [LARGE SCALE GENOMIC DNA]</scope>
    <source>
        <strain evidence="1 2">T4/M</strain>
    </source>
</reference>
<dbReference type="RefSeq" id="WP_048174170.1">
    <property type="nucleotide sequence ID" value="NZ_CP009506.1"/>
</dbReference>
<dbReference type="PATRIC" id="fig|1434120.4.peg.4835"/>
<accession>A0A0E3P940</accession>
<protein>
    <submittedName>
        <fullName evidence="1">Uncharacterized protein</fullName>
    </submittedName>
</protein>
<organism evidence="1 2">
    <name type="scientific">Methanosarcina siciliae T4/M</name>
    <dbReference type="NCBI Taxonomy" id="1434120"/>
    <lineage>
        <taxon>Archaea</taxon>
        <taxon>Methanobacteriati</taxon>
        <taxon>Methanobacteriota</taxon>
        <taxon>Stenosarchaea group</taxon>
        <taxon>Methanomicrobia</taxon>
        <taxon>Methanosarcinales</taxon>
        <taxon>Methanosarcinaceae</taxon>
        <taxon>Methanosarcina</taxon>
    </lineage>
</organism>
<keyword evidence="2" id="KW-1185">Reference proteome</keyword>
<dbReference type="HOGENOM" id="CLU_2802308_0_0_2"/>
<dbReference type="AlphaFoldDB" id="A0A0E3P940"/>
<name>A0A0E3P940_9EURY</name>
<dbReference type="EMBL" id="CP009506">
    <property type="protein sequence ID" value="AKB30448.1"/>
    <property type="molecule type" value="Genomic_DNA"/>
</dbReference>